<evidence type="ECO:0000256" key="1">
    <source>
        <dbReference type="SAM" id="Phobius"/>
    </source>
</evidence>
<dbReference type="RefSeq" id="WP_040373659.1">
    <property type="nucleotide sequence ID" value="NZ_CP068053.1"/>
</dbReference>
<feature type="transmembrane region" description="Helical" evidence="1">
    <location>
        <begin position="42"/>
        <end position="67"/>
    </location>
</feature>
<dbReference type="EMBL" id="CP068053">
    <property type="protein sequence ID" value="QQT00651.1"/>
    <property type="molecule type" value="Genomic_DNA"/>
</dbReference>
<dbReference type="InterPro" id="IPR025672">
    <property type="entry name" value="Sigma_reg_C_dom"/>
</dbReference>
<reference evidence="4 5" key="1">
    <citation type="submission" date="2021-01" db="EMBL/GenBank/DDBJ databases">
        <title>FDA dAtabase for Regulatory Grade micrObial Sequences (FDA-ARGOS): Supporting development and validation of Infectious Disease Dx tests.</title>
        <authorList>
            <person name="Nelson B."/>
            <person name="Plummer A."/>
            <person name="Tallon L."/>
            <person name="Sadzewicz L."/>
            <person name="Zhao X."/>
            <person name="Boylan J."/>
            <person name="Ott S."/>
            <person name="Bowen H."/>
            <person name="Vavikolanu K."/>
            <person name="Mehta A."/>
            <person name="Aluvathingal J."/>
            <person name="Nadendla S."/>
            <person name="Myers T."/>
            <person name="Yan Y."/>
            <person name="Sichtig H."/>
        </authorList>
    </citation>
    <scope>NUCLEOTIDE SEQUENCE [LARGE SCALE GENOMIC DNA]</scope>
    <source>
        <strain evidence="4 5">FDAARGOS_1161</strain>
    </source>
</reference>
<evidence type="ECO:0000313" key="5">
    <source>
        <dbReference type="Proteomes" id="UP000595254"/>
    </source>
</evidence>
<proteinExistence type="predicted"/>
<name>A0A974NMH1_PERPY</name>
<dbReference type="Proteomes" id="UP000595254">
    <property type="component" value="Chromosome"/>
</dbReference>
<feature type="domain" description="Sigma factor regulator N-terminal" evidence="3">
    <location>
        <begin position="32"/>
        <end position="121"/>
    </location>
</feature>
<dbReference type="Pfam" id="PF13791">
    <property type="entry name" value="Sigma_reg_C"/>
    <property type="match status" value="1"/>
</dbReference>
<dbReference type="InterPro" id="IPR029101">
    <property type="entry name" value="Sigma_reg_N"/>
</dbReference>
<evidence type="ECO:0000259" key="3">
    <source>
        <dbReference type="Pfam" id="PF13800"/>
    </source>
</evidence>
<dbReference type="KEGG" id="ppsr:I6J18_01570"/>
<keyword evidence="5" id="KW-1185">Reference proteome</keyword>
<keyword evidence="1" id="KW-1133">Transmembrane helix</keyword>
<dbReference type="Pfam" id="PF13800">
    <property type="entry name" value="Sigma_reg_N"/>
    <property type="match status" value="1"/>
</dbReference>
<accession>A0A974NMH1</accession>
<evidence type="ECO:0000313" key="4">
    <source>
        <dbReference type="EMBL" id="QQT00651.1"/>
    </source>
</evidence>
<protein>
    <submittedName>
        <fullName evidence="4">Anti sigma factor C-terminal domain-containing protein</fullName>
    </submittedName>
</protein>
<keyword evidence="1" id="KW-0812">Transmembrane</keyword>
<dbReference type="AlphaFoldDB" id="A0A974NMH1"/>
<evidence type="ECO:0000259" key="2">
    <source>
        <dbReference type="Pfam" id="PF13791"/>
    </source>
</evidence>
<feature type="domain" description="Sigma factor regulator C-terminal" evidence="2">
    <location>
        <begin position="185"/>
        <end position="327"/>
    </location>
</feature>
<keyword evidence="1" id="KW-0472">Membrane</keyword>
<organism evidence="4 5">
    <name type="scientific">Peribacillus psychrosaccharolyticus</name>
    <name type="common">Bacillus psychrosaccharolyticus</name>
    <dbReference type="NCBI Taxonomy" id="1407"/>
    <lineage>
        <taxon>Bacteria</taxon>
        <taxon>Bacillati</taxon>
        <taxon>Bacillota</taxon>
        <taxon>Bacilli</taxon>
        <taxon>Bacillales</taxon>
        <taxon>Bacillaceae</taxon>
        <taxon>Peribacillus</taxon>
    </lineage>
</organism>
<sequence>MKDKNDRKISMIDNDIEALFDENVEQTGTLVKTIKKARRKTILRNIFISAIVSSILMLCFLGVLPVIKQSQEDKAMMESRVSNSTFMNPNVYSTGDQTVSTGLFSGIITFEQYKIINGKPVDWGERKTEYSLFGEGGSLGGDHSPIQLEQVETSRSYDRYTKQLIMEYYHPDVEYESMTNDFPRLEKMPETAAAELAISFTDKLSPQEVRDLIPEGVSLEWYWVDVYDKLEYEDYPITANGFHFYGFEHRKDVRSEEFFINWLKETASEESDGYDHKEIKKVYKDLKGANKEIKTDQIKILGAVVSGTPKNLLKVKNIPQVRTGVLGAVTTTY</sequence>
<gene>
    <name evidence="4" type="ORF">I6J18_01570</name>
</gene>